<evidence type="ECO:0000313" key="2">
    <source>
        <dbReference type="Proteomes" id="UP000054144"/>
    </source>
</evidence>
<reference evidence="1 2" key="1">
    <citation type="journal article" date="2015" name="Fungal Genet. Biol.">
        <title>Evolution of novel wood decay mechanisms in Agaricales revealed by the genome sequences of Fistulina hepatica and Cylindrobasidium torrendii.</title>
        <authorList>
            <person name="Floudas D."/>
            <person name="Held B.W."/>
            <person name="Riley R."/>
            <person name="Nagy L.G."/>
            <person name="Koehler G."/>
            <person name="Ransdell A.S."/>
            <person name="Younus H."/>
            <person name="Chow J."/>
            <person name="Chiniquy J."/>
            <person name="Lipzen A."/>
            <person name="Tritt A."/>
            <person name="Sun H."/>
            <person name="Haridas S."/>
            <person name="LaButti K."/>
            <person name="Ohm R.A."/>
            <person name="Kues U."/>
            <person name="Blanchette R.A."/>
            <person name="Grigoriev I.V."/>
            <person name="Minto R.E."/>
            <person name="Hibbett D.S."/>
        </authorList>
    </citation>
    <scope>NUCLEOTIDE SEQUENCE [LARGE SCALE GENOMIC DNA]</scope>
    <source>
        <strain evidence="1 2">ATCC 64428</strain>
    </source>
</reference>
<dbReference type="EMBL" id="KN881942">
    <property type="protein sequence ID" value="KIY47391.1"/>
    <property type="molecule type" value="Genomic_DNA"/>
</dbReference>
<sequence length="960" mass="108665">MLGAWSALVHSPWCQFRWDILSRSFSRTIARLNTTQNATTSHISYPSSQPDENVFEGISGDYVAAHLQVGKDVPKFIRLSGTLVSLVRAGRYADATGTLRELDDLGINVEPDPIYLKAARYALQEAPKGSQSQLFKRWIRLVPDAGHVTLEPLREIRDILKSESVDDLLVDFAFICLSKNFLTFVKEDILPSITNPSSYEHLRQALLEKTAQTPAPPVDSARMSTVTHVIRATLPERLPNPSSAQSIFESSQDEYLQITNFLSSYAPLNITQHLEEAVRSYNFAQATALLPEIRALDIHIPQSPVYEIAAQYILRYPYHQQNPLLSRHSNAESAFATWFSLVPSAHDAPPDFRDMTEIRRLLFLTTTTDLSLVKRWALICAEKGYALDVVRQAVRCIVRYTSWHEADQFIRDFIALAKSYQRPQSSTAIVDLSRIDAYDATHNAALHIAKTEEEATAAVVISLAQVKRFKEAVDFVIGDHPHSRPSLSLLNNLTHLLRLQHRDDLISLVSNVAVRTREEIFSSGQDDVGFLSTLMQELNEESWRTNDVAVENPESTGSLANQARFFRRVLTPLSLPPTFGAVLAFIENCVKAGRWSIVNSFRKRAYRCQPHTIYHWACAEMVTLFRLGLHAACLRLFVQTFHLVGLPPAEVLQLIRFRRIHESRNLRGQRLTPWKDTRLPTQGILPEMLHLLDLEKNRTVPSRGKLWPRPGAISLAWQSTIALTAGVHSVRLYHALMIHAKHAYELKQNEQNESSSELRSRVDWTMDLSRVTPPNTLPVVLPANSFAIEPAAFTPFIRRLMLMNVAYGPHILKDILSVGLAPSVYHYTEVAASYARFHQHADKAFAIVDLLESALDSRRAAASRHIQANISDVPPADTIFYDSVIRGFLISADYRSARIVEQRRLARFPYVRGQDEGADRNTDDLRRWESERKAPYTWQTYADNMAYNCIQAEPSLARTK</sequence>
<keyword evidence="2" id="KW-1185">Reference proteome</keyword>
<gene>
    <name evidence="1" type="ORF">FISHEDRAFT_74691</name>
</gene>
<organism evidence="1 2">
    <name type="scientific">Fistulina hepatica ATCC 64428</name>
    <dbReference type="NCBI Taxonomy" id="1128425"/>
    <lineage>
        <taxon>Eukaryota</taxon>
        <taxon>Fungi</taxon>
        <taxon>Dikarya</taxon>
        <taxon>Basidiomycota</taxon>
        <taxon>Agaricomycotina</taxon>
        <taxon>Agaricomycetes</taxon>
        <taxon>Agaricomycetidae</taxon>
        <taxon>Agaricales</taxon>
        <taxon>Fistulinaceae</taxon>
        <taxon>Fistulina</taxon>
    </lineage>
</organism>
<dbReference type="AlphaFoldDB" id="A0A0D7ABT0"/>
<dbReference type="OrthoDB" id="185373at2759"/>
<protein>
    <submittedName>
        <fullName evidence="1">Uncharacterized protein</fullName>
    </submittedName>
</protein>
<dbReference type="Proteomes" id="UP000054144">
    <property type="component" value="Unassembled WGS sequence"/>
</dbReference>
<accession>A0A0D7ABT0</accession>
<name>A0A0D7ABT0_9AGAR</name>
<evidence type="ECO:0000313" key="1">
    <source>
        <dbReference type="EMBL" id="KIY47391.1"/>
    </source>
</evidence>
<proteinExistence type="predicted"/>